<proteinExistence type="predicted"/>
<protein>
    <recommendedName>
        <fullName evidence="2">Rab-GAP TBC domain-containing protein</fullName>
    </recommendedName>
</protein>
<accession>A0ABN9SEK2</accession>
<dbReference type="PANTHER" id="PTHR22957">
    <property type="entry name" value="TBC1 DOMAIN FAMILY MEMBER GTPASE-ACTIVATING PROTEIN"/>
    <property type="match status" value="1"/>
</dbReference>
<evidence type="ECO:0000259" key="2">
    <source>
        <dbReference type="PROSITE" id="PS50086"/>
    </source>
</evidence>
<sequence length="467" mass="48431">MLGYLPAQPRSEWPSIEAERRASYARWKADLVAVSESFRVDVRGVQGQQVADSLSLLQQIQKDVHRTQPLVEFFQRPATQAALSSLLLVYARRNPEVQYIQGMNEVAAVLLHVASEASADEHAEADAFWCFSLLMQDIRGAFIQAVDGCSGHGAPSHASPAAKAEPGAVGKLLRALRLYDPELGAHLEGAGVPVGVFAFRWCTVLFAQDLPLAGVVRLWDCLLGDPLRFELLSQVGLAALLTSRERLLAASEQGQLAELVSGAPRMASLEALLAHTWAICALERRAQTPPFPTRSAAQLVQDLSGWARGAAAQLAPALRPAAGALAGGLGAGLAQRAPPLVKETVGQASEKVASAARTAVASAPSAAQAFVTGAPAAAHSGAHAVASWFNEPAPTRVRGAGGGGGRVAVAGGAGQGRGGGVQGADDRWLGAGGGGEGGGEGHARHRRGRRGGRLRGGGRRRARAPGG</sequence>
<dbReference type="PROSITE" id="PS50086">
    <property type="entry name" value="TBC_RABGAP"/>
    <property type="match status" value="1"/>
</dbReference>
<evidence type="ECO:0000256" key="1">
    <source>
        <dbReference type="SAM" id="MobiDB-lite"/>
    </source>
</evidence>
<feature type="compositionally biased region" description="Gly residues" evidence="1">
    <location>
        <begin position="430"/>
        <end position="440"/>
    </location>
</feature>
<dbReference type="SMART" id="SM00164">
    <property type="entry name" value="TBC"/>
    <property type="match status" value="1"/>
</dbReference>
<feature type="compositionally biased region" description="Gly residues" evidence="1">
    <location>
        <begin position="399"/>
        <end position="422"/>
    </location>
</feature>
<evidence type="ECO:0000313" key="3">
    <source>
        <dbReference type="EMBL" id="CAK0830471.1"/>
    </source>
</evidence>
<dbReference type="Pfam" id="PF00566">
    <property type="entry name" value="RabGAP-TBC"/>
    <property type="match status" value="1"/>
</dbReference>
<reference evidence="3" key="1">
    <citation type="submission" date="2023-10" db="EMBL/GenBank/DDBJ databases">
        <authorList>
            <person name="Chen Y."/>
            <person name="Shah S."/>
            <person name="Dougan E. K."/>
            <person name="Thang M."/>
            <person name="Chan C."/>
        </authorList>
    </citation>
    <scope>NUCLEOTIDE SEQUENCE [LARGE SCALE GENOMIC DNA]</scope>
</reference>
<dbReference type="InterPro" id="IPR035969">
    <property type="entry name" value="Rab-GAP_TBC_sf"/>
</dbReference>
<dbReference type="EMBL" id="CAUYUJ010010891">
    <property type="protein sequence ID" value="CAK0830471.1"/>
    <property type="molecule type" value="Genomic_DNA"/>
</dbReference>
<feature type="non-terminal residue" evidence="3">
    <location>
        <position position="467"/>
    </location>
</feature>
<organism evidence="3 4">
    <name type="scientific">Prorocentrum cordatum</name>
    <dbReference type="NCBI Taxonomy" id="2364126"/>
    <lineage>
        <taxon>Eukaryota</taxon>
        <taxon>Sar</taxon>
        <taxon>Alveolata</taxon>
        <taxon>Dinophyceae</taxon>
        <taxon>Prorocentrales</taxon>
        <taxon>Prorocentraceae</taxon>
        <taxon>Prorocentrum</taxon>
    </lineage>
</organism>
<comment type="caution">
    <text evidence="3">The sequence shown here is derived from an EMBL/GenBank/DDBJ whole genome shotgun (WGS) entry which is preliminary data.</text>
</comment>
<evidence type="ECO:0000313" key="4">
    <source>
        <dbReference type="Proteomes" id="UP001189429"/>
    </source>
</evidence>
<keyword evidence="4" id="KW-1185">Reference proteome</keyword>
<dbReference type="Gene3D" id="1.10.472.80">
    <property type="entry name" value="Ypt/Rab-GAP domain of gyp1p, domain 3"/>
    <property type="match status" value="1"/>
</dbReference>
<dbReference type="Gene3D" id="1.10.8.270">
    <property type="entry name" value="putative rabgap domain of human tbc1 domain family member 14 like domains"/>
    <property type="match status" value="1"/>
</dbReference>
<feature type="domain" description="Rab-GAP TBC" evidence="2">
    <location>
        <begin position="1"/>
        <end position="226"/>
    </location>
</feature>
<dbReference type="InterPro" id="IPR000195">
    <property type="entry name" value="Rab-GAP-TBC_dom"/>
</dbReference>
<dbReference type="PANTHER" id="PTHR22957:SF27">
    <property type="entry name" value="TBC1 DOMAIN FAMILY MEMBER 13"/>
    <property type="match status" value="1"/>
</dbReference>
<feature type="compositionally biased region" description="Basic residues" evidence="1">
    <location>
        <begin position="443"/>
        <end position="467"/>
    </location>
</feature>
<dbReference type="Proteomes" id="UP001189429">
    <property type="component" value="Unassembled WGS sequence"/>
</dbReference>
<feature type="region of interest" description="Disordered" evidence="1">
    <location>
        <begin position="398"/>
        <end position="467"/>
    </location>
</feature>
<dbReference type="SUPFAM" id="SSF47923">
    <property type="entry name" value="Ypt/Rab-GAP domain of gyp1p"/>
    <property type="match status" value="2"/>
</dbReference>
<name>A0ABN9SEK2_9DINO</name>
<gene>
    <name evidence="3" type="ORF">PCOR1329_LOCUS29114</name>
</gene>